<sequence length="330" mass="36265">MTDKNVLILREFLAAEGDFVSGSELAELIGVSRVSVWSYLEKLKAKGFEFEAVRSKGYRLTQMPSELNEALIQSRLQHAAADFQAIVLDEVDSTNSEAERRIANGDPTPFVVASRLQTQGRGRLGRVWHSPQNGNLYASFAFRPQVSPSQISLFTLWMGINICECINSICRTSCQIKWPNDLHVEGKKVAGILTEARMEADLVLNVVLGIGLNVNSDASTWPDELKSIATSLNQVAGETFDINKLVSTLTGRIAIAYRKLLDGSHKAELKERWARYDSLLGKNVALLQGDQRISGIASGIDSSGSLIIERADGSRYLARAGEVTIEKQPL</sequence>
<dbReference type="PROSITE" id="PS51733">
    <property type="entry name" value="BPL_LPL_CATALYTIC"/>
    <property type="match status" value="1"/>
</dbReference>
<dbReference type="InterPro" id="IPR008988">
    <property type="entry name" value="Transcriptional_repressor_C"/>
</dbReference>
<evidence type="ECO:0000313" key="8">
    <source>
        <dbReference type="EMBL" id="MBC2606368.1"/>
    </source>
</evidence>
<feature type="domain" description="BPL/LPL catalytic" evidence="7">
    <location>
        <begin position="70"/>
        <end position="261"/>
    </location>
</feature>
<keyword evidence="6" id="KW-0805">Transcription regulation</keyword>
<evidence type="ECO:0000256" key="1">
    <source>
        <dbReference type="ARBA" id="ARBA00022598"/>
    </source>
</evidence>
<dbReference type="GO" id="GO:0004077">
    <property type="term" value="F:biotin--[biotin carboxyl-carrier protein] ligase activity"/>
    <property type="evidence" value="ECO:0007669"/>
    <property type="project" value="UniProtKB-UniRule"/>
</dbReference>
<comment type="similarity">
    <text evidence="6">Belongs to the biotin--protein ligase family.</text>
</comment>
<dbReference type="Gene3D" id="3.30.930.10">
    <property type="entry name" value="Bira Bifunctional Protein, Domain 2"/>
    <property type="match status" value="1"/>
</dbReference>
<keyword evidence="1 6" id="KW-0436">Ligase</keyword>
<feature type="DNA-binding region" description="H-T-H motif" evidence="6">
    <location>
        <begin position="22"/>
        <end position="41"/>
    </location>
</feature>
<keyword evidence="9" id="KW-1185">Reference proteome</keyword>
<protein>
    <recommendedName>
        <fullName evidence="6">Bifunctional ligase/repressor BirA</fullName>
    </recommendedName>
    <alternativeName>
        <fullName evidence="6">Biotin--[acetyl-CoA-carboxylase] ligase</fullName>
        <ecNumber evidence="6">6.3.4.15</ecNumber>
    </alternativeName>
    <alternativeName>
        <fullName evidence="6">Biotin--protein ligase</fullName>
    </alternativeName>
    <alternativeName>
        <fullName evidence="6">Biotin-[acetyl-CoA carboxylase] synthetase</fullName>
    </alternativeName>
</protein>
<dbReference type="AlphaFoldDB" id="A0A7X1B644"/>
<dbReference type="InterPro" id="IPR004143">
    <property type="entry name" value="BPL_LPL_catalytic"/>
</dbReference>
<dbReference type="GO" id="GO:0005524">
    <property type="term" value="F:ATP binding"/>
    <property type="evidence" value="ECO:0007669"/>
    <property type="project" value="UniProtKB-UniRule"/>
</dbReference>
<keyword evidence="3 6" id="KW-0067">ATP-binding</keyword>
<keyword evidence="6" id="KW-0804">Transcription</keyword>
<keyword evidence="4 6" id="KW-0092">Biotin</keyword>
<gene>
    <name evidence="6" type="primary">birA</name>
    <name evidence="8" type="ORF">H5P27_09955</name>
</gene>
<dbReference type="HAMAP" id="MF_00978">
    <property type="entry name" value="Bifunct_BirA"/>
    <property type="match status" value="1"/>
</dbReference>
<comment type="catalytic activity">
    <reaction evidence="5 6">
        <text>biotin + L-lysyl-[protein] + ATP = N(6)-biotinyl-L-lysyl-[protein] + AMP + diphosphate + H(+)</text>
        <dbReference type="Rhea" id="RHEA:11756"/>
        <dbReference type="Rhea" id="RHEA-COMP:9752"/>
        <dbReference type="Rhea" id="RHEA-COMP:10505"/>
        <dbReference type="ChEBI" id="CHEBI:15378"/>
        <dbReference type="ChEBI" id="CHEBI:29969"/>
        <dbReference type="ChEBI" id="CHEBI:30616"/>
        <dbReference type="ChEBI" id="CHEBI:33019"/>
        <dbReference type="ChEBI" id="CHEBI:57586"/>
        <dbReference type="ChEBI" id="CHEBI:83144"/>
        <dbReference type="ChEBI" id="CHEBI:456215"/>
        <dbReference type="EC" id="6.3.4.15"/>
    </reaction>
</comment>
<dbReference type="InterPro" id="IPR030855">
    <property type="entry name" value="Bifunct_BirA"/>
</dbReference>
<name>A0A7X1B644_9BACT</name>
<comment type="function">
    <text evidence="6">Acts both as a biotin--[acetyl-CoA-carboxylase] ligase and a repressor.</text>
</comment>
<evidence type="ECO:0000259" key="7">
    <source>
        <dbReference type="PROSITE" id="PS51733"/>
    </source>
</evidence>
<dbReference type="SUPFAM" id="SSF46785">
    <property type="entry name" value="Winged helix' DNA-binding domain"/>
    <property type="match status" value="1"/>
</dbReference>
<dbReference type="InterPro" id="IPR003142">
    <property type="entry name" value="BPL_C"/>
</dbReference>
<keyword evidence="6" id="KW-0238">DNA-binding</keyword>
<evidence type="ECO:0000313" key="9">
    <source>
        <dbReference type="Proteomes" id="UP000526501"/>
    </source>
</evidence>
<dbReference type="GO" id="GO:0003677">
    <property type="term" value="F:DNA binding"/>
    <property type="evidence" value="ECO:0007669"/>
    <property type="project" value="UniProtKB-UniRule"/>
</dbReference>
<feature type="binding site" evidence="6">
    <location>
        <begin position="93"/>
        <end position="95"/>
    </location>
    <ligand>
        <name>biotin</name>
        <dbReference type="ChEBI" id="CHEBI:57586"/>
    </ligand>
</feature>
<dbReference type="InterPro" id="IPR013196">
    <property type="entry name" value="HTH_11"/>
</dbReference>
<evidence type="ECO:0000256" key="5">
    <source>
        <dbReference type="ARBA" id="ARBA00047846"/>
    </source>
</evidence>
<dbReference type="PANTHER" id="PTHR12835:SF5">
    <property type="entry name" value="BIOTIN--PROTEIN LIGASE"/>
    <property type="match status" value="1"/>
</dbReference>
<dbReference type="InterPro" id="IPR045864">
    <property type="entry name" value="aa-tRNA-synth_II/BPL/LPL"/>
</dbReference>
<comment type="caution">
    <text evidence="8">The sequence shown here is derived from an EMBL/GenBank/DDBJ whole genome shotgun (WGS) entry which is preliminary data.</text>
</comment>
<accession>A0A7X1B644</accession>
<dbReference type="RefSeq" id="WP_185660249.1">
    <property type="nucleotide sequence ID" value="NZ_CAWPOO010000012.1"/>
</dbReference>
<evidence type="ECO:0000256" key="6">
    <source>
        <dbReference type="HAMAP-Rule" id="MF_00978"/>
    </source>
</evidence>
<dbReference type="EMBL" id="JACHVC010000012">
    <property type="protein sequence ID" value="MBC2606368.1"/>
    <property type="molecule type" value="Genomic_DNA"/>
</dbReference>
<dbReference type="InterPro" id="IPR004408">
    <property type="entry name" value="Biotin_CoA_COase_ligase"/>
</dbReference>
<keyword evidence="6" id="KW-0678">Repressor</keyword>
<proteinExistence type="inferred from homology"/>
<dbReference type="SUPFAM" id="SSF55681">
    <property type="entry name" value="Class II aaRS and biotin synthetases"/>
    <property type="match status" value="1"/>
</dbReference>
<keyword evidence="2 6" id="KW-0547">Nucleotide-binding</keyword>
<dbReference type="CDD" id="cd16442">
    <property type="entry name" value="BPL"/>
    <property type="match status" value="1"/>
</dbReference>
<feature type="binding site" evidence="6">
    <location>
        <begin position="121"/>
        <end position="123"/>
    </location>
    <ligand>
        <name>biotin</name>
        <dbReference type="ChEBI" id="CHEBI:57586"/>
    </ligand>
</feature>
<dbReference type="InterPro" id="IPR036388">
    <property type="entry name" value="WH-like_DNA-bd_sf"/>
</dbReference>
<evidence type="ECO:0000256" key="3">
    <source>
        <dbReference type="ARBA" id="ARBA00022840"/>
    </source>
</evidence>
<dbReference type="Pfam" id="PF02237">
    <property type="entry name" value="BPL_C"/>
    <property type="match status" value="1"/>
</dbReference>
<dbReference type="Pfam" id="PF03099">
    <property type="entry name" value="BPL_LplA_LipB"/>
    <property type="match status" value="1"/>
</dbReference>
<feature type="binding site" evidence="6">
    <location>
        <position position="117"/>
    </location>
    <ligand>
        <name>biotin</name>
        <dbReference type="ChEBI" id="CHEBI:57586"/>
    </ligand>
</feature>
<feature type="binding site" evidence="6">
    <location>
        <position position="188"/>
    </location>
    <ligand>
        <name>biotin</name>
        <dbReference type="ChEBI" id="CHEBI:57586"/>
    </ligand>
</feature>
<dbReference type="InterPro" id="IPR036390">
    <property type="entry name" value="WH_DNA-bd_sf"/>
</dbReference>
<evidence type="ECO:0000256" key="4">
    <source>
        <dbReference type="ARBA" id="ARBA00023267"/>
    </source>
</evidence>
<dbReference type="SUPFAM" id="SSF50037">
    <property type="entry name" value="C-terminal domain of transcriptional repressors"/>
    <property type="match status" value="1"/>
</dbReference>
<dbReference type="Gene3D" id="2.30.30.100">
    <property type="match status" value="1"/>
</dbReference>
<dbReference type="Gene3D" id="1.10.10.10">
    <property type="entry name" value="Winged helix-like DNA-binding domain superfamily/Winged helix DNA-binding domain"/>
    <property type="match status" value="1"/>
</dbReference>
<evidence type="ECO:0000256" key="2">
    <source>
        <dbReference type="ARBA" id="ARBA00022741"/>
    </source>
</evidence>
<dbReference type="PANTHER" id="PTHR12835">
    <property type="entry name" value="BIOTIN PROTEIN LIGASE"/>
    <property type="match status" value="1"/>
</dbReference>
<dbReference type="NCBIfam" id="TIGR00121">
    <property type="entry name" value="birA_ligase"/>
    <property type="match status" value="1"/>
</dbReference>
<dbReference type="Pfam" id="PF08279">
    <property type="entry name" value="HTH_11"/>
    <property type="match status" value="1"/>
</dbReference>
<dbReference type="GO" id="GO:0005737">
    <property type="term" value="C:cytoplasm"/>
    <property type="evidence" value="ECO:0007669"/>
    <property type="project" value="TreeGrafter"/>
</dbReference>
<organism evidence="8 9">
    <name type="scientific">Pelagicoccus albus</name>
    <dbReference type="NCBI Taxonomy" id="415222"/>
    <lineage>
        <taxon>Bacteria</taxon>
        <taxon>Pseudomonadati</taxon>
        <taxon>Verrucomicrobiota</taxon>
        <taxon>Opitutia</taxon>
        <taxon>Puniceicoccales</taxon>
        <taxon>Pelagicoccaceae</taxon>
        <taxon>Pelagicoccus</taxon>
    </lineage>
</organism>
<dbReference type="EC" id="6.3.4.15" evidence="6"/>
<dbReference type="GO" id="GO:0006355">
    <property type="term" value="P:regulation of DNA-templated transcription"/>
    <property type="evidence" value="ECO:0007669"/>
    <property type="project" value="UniProtKB-UniRule"/>
</dbReference>
<dbReference type="Proteomes" id="UP000526501">
    <property type="component" value="Unassembled WGS sequence"/>
</dbReference>
<reference evidence="8 9" key="1">
    <citation type="submission" date="2020-07" db="EMBL/GenBank/DDBJ databases">
        <authorList>
            <person name="Feng X."/>
        </authorList>
    </citation>
    <scope>NUCLEOTIDE SEQUENCE [LARGE SCALE GENOMIC DNA]</scope>
    <source>
        <strain evidence="8 9">JCM23202</strain>
    </source>
</reference>